<dbReference type="PROSITE" id="PS50157">
    <property type="entry name" value="ZINC_FINGER_C2H2_2"/>
    <property type="match status" value="3"/>
</dbReference>
<evidence type="ECO:0000256" key="6">
    <source>
        <dbReference type="SAM" id="MobiDB-lite"/>
    </source>
</evidence>
<sequence>MPKVNNNNMKAHLNNKSYQSGRNKPKQPPIPLRQHQCLYPGCGWSYNRRSDLTRHEITHLSEEEQDERKVPCPYEGCEFRTLQAANLKTHLNTHTGAKPWACNVCDYAAADRSCLYKHKRLHHGASGSSTDAKQTRRKPQPVEDSEVVFPSFDFAASSSHTHDSPDSPSSWSSASSPLSAHSWEWEPKFERAVAQINTDILDCPSPLSFEDIPLHLLRTLEEAIAAQAASSTGTVDPQNLHFAYPAAEADHLADGTPTEPLLFNPSLAPLTPESETQWNMDSSSDSDFDSEAESTLPRMHFPREWEETTARLVHSAFSQ</sequence>
<dbReference type="InterPro" id="IPR013087">
    <property type="entry name" value="Znf_C2H2_type"/>
</dbReference>
<dbReference type="PANTHER" id="PTHR14003">
    <property type="entry name" value="TRANSCRIPTIONAL REPRESSOR PROTEIN YY"/>
    <property type="match status" value="1"/>
</dbReference>
<keyword evidence="4" id="KW-0862">Zinc</keyword>
<dbReference type="Gene3D" id="3.30.160.60">
    <property type="entry name" value="Classic Zinc Finger"/>
    <property type="match status" value="3"/>
</dbReference>
<evidence type="ECO:0000256" key="1">
    <source>
        <dbReference type="ARBA" id="ARBA00022723"/>
    </source>
</evidence>
<evidence type="ECO:0000259" key="7">
    <source>
        <dbReference type="PROSITE" id="PS50157"/>
    </source>
</evidence>
<dbReference type="InterPro" id="IPR036236">
    <property type="entry name" value="Znf_C2H2_sf"/>
</dbReference>
<evidence type="ECO:0000256" key="3">
    <source>
        <dbReference type="ARBA" id="ARBA00022771"/>
    </source>
</evidence>
<dbReference type="GO" id="GO:0008270">
    <property type="term" value="F:zinc ion binding"/>
    <property type="evidence" value="ECO:0007669"/>
    <property type="project" value="UniProtKB-KW"/>
</dbReference>
<dbReference type="GO" id="GO:0000978">
    <property type="term" value="F:RNA polymerase II cis-regulatory region sequence-specific DNA binding"/>
    <property type="evidence" value="ECO:0007669"/>
    <property type="project" value="TreeGrafter"/>
</dbReference>
<feature type="domain" description="C2H2-type" evidence="7">
    <location>
        <begin position="100"/>
        <end position="127"/>
    </location>
</feature>
<feature type="compositionally biased region" description="Low complexity" evidence="6">
    <location>
        <begin position="1"/>
        <end position="16"/>
    </location>
</feature>
<reference evidence="8" key="1">
    <citation type="submission" date="2020-05" db="EMBL/GenBank/DDBJ databases">
        <title>Mycena genomes resolve the evolution of fungal bioluminescence.</title>
        <authorList>
            <person name="Tsai I.J."/>
        </authorList>
    </citation>
    <scope>NUCLEOTIDE SEQUENCE</scope>
    <source>
        <strain evidence="8">110903Hualien_Pintung</strain>
    </source>
</reference>
<keyword evidence="9" id="KW-1185">Reference proteome</keyword>
<dbReference type="GO" id="GO:0031519">
    <property type="term" value="C:PcG protein complex"/>
    <property type="evidence" value="ECO:0007669"/>
    <property type="project" value="TreeGrafter"/>
</dbReference>
<gene>
    <name evidence="8" type="ORF">HMN09_00242400</name>
</gene>
<evidence type="ECO:0000313" key="9">
    <source>
        <dbReference type="Proteomes" id="UP000613580"/>
    </source>
</evidence>
<dbReference type="AlphaFoldDB" id="A0A8H6TLT5"/>
<feature type="domain" description="C2H2-type" evidence="7">
    <location>
        <begin position="70"/>
        <end position="99"/>
    </location>
</feature>
<proteinExistence type="predicted"/>
<dbReference type="Pfam" id="PF00096">
    <property type="entry name" value="zf-C2H2"/>
    <property type="match status" value="1"/>
</dbReference>
<dbReference type="SUPFAM" id="SSF57667">
    <property type="entry name" value="beta-beta-alpha zinc fingers"/>
    <property type="match status" value="2"/>
</dbReference>
<keyword evidence="3 5" id="KW-0863">Zinc-finger</keyword>
<dbReference type="OrthoDB" id="654211at2759"/>
<feature type="region of interest" description="Disordered" evidence="6">
    <location>
        <begin position="123"/>
        <end position="144"/>
    </location>
</feature>
<dbReference type="PANTHER" id="PTHR14003:SF19">
    <property type="entry name" value="YY2 TRANSCRIPTION FACTOR"/>
    <property type="match status" value="1"/>
</dbReference>
<keyword evidence="1" id="KW-0479">Metal-binding</keyword>
<name>A0A8H6TLT5_MYCCL</name>
<feature type="region of interest" description="Disordered" evidence="6">
    <location>
        <begin position="253"/>
        <end position="302"/>
    </location>
</feature>
<comment type="caution">
    <text evidence="8">The sequence shown here is derived from an EMBL/GenBank/DDBJ whole genome shotgun (WGS) entry which is preliminary data.</text>
</comment>
<dbReference type="GO" id="GO:0005667">
    <property type="term" value="C:transcription regulator complex"/>
    <property type="evidence" value="ECO:0007669"/>
    <property type="project" value="TreeGrafter"/>
</dbReference>
<evidence type="ECO:0000313" key="8">
    <source>
        <dbReference type="EMBL" id="KAF7319062.1"/>
    </source>
</evidence>
<feature type="domain" description="C2H2-type" evidence="7">
    <location>
        <begin position="35"/>
        <end position="64"/>
    </location>
</feature>
<dbReference type="SMART" id="SM00355">
    <property type="entry name" value="ZnF_C2H2"/>
    <property type="match status" value="3"/>
</dbReference>
<keyword evidence="2" id="KW-0677">Repeat</keyword>
<protein>
    <recommendedName>
        <fullName evidence="7">C2H2-type domain-containing protein</fullName>
    </recommendedName>
</protein>
<evidence type="ECO:0000256" key="2">
    <source>
        <dbReference type="ARBA" id="ARBA00022737"/>
    </source>
</evidence>
<organism evidence="8 9">
    <name type="scientific">Mycena chlorophos</name>
    <name type="common">Agaric fungus</name>
    <name type="synonym">Agaricus chlorophos</name>
    <dbReference type="NCBI Taxonomy" id="658473"/>
    <lineage>
        <taxon>Eukaryota</taxon>
        <taxon>Fungi</taxon>
        <taxon>Dikarya</taxon>
        <taxon>Basidiomycota</taxon>
        <taxon>Agaricomycotina</taxon>
        <taxon>Agaricomycetes</taxon>
        <taxon>Agaricomycetidae</taxon>
        <taxon>Agaricales</taxon>
        <taxon>Marasmiineae</taxon>
        <taxon>Mycenaceae</taxon>
        <taxon>Mycena</taxon>
    </lineage>
</organism>
<dbReference type="GO" id="GO:0000981">
    <property type="term" value="F:DNA-binding transcription factor activity, RNA polymerase II-specific"/>
    <property type="evidence" value="ECO:0007669"/>
    <property type="project" value="TreeGrafter"/>
</dbReference>
<feature type="region of interest" description="Disordered" evidence="6">
    <location>
        <begin position="1"/>
        <end position="29"/>
    </location>
</feature>
<accession>A0A8H6TLT5</accession>
<dbReference type="GO" id="GO:0000785">
    <property type="term" value="C:chromatin"/>
    <property type="evidence" value="ECO:0007669"/>
    <property type="project" value="TreeGrafter"/>
</dbReference>
<dbReference type="EMBL" id="JACAZE010000003">
    <property type="protein sequence ID" value="KAF7319062.1"/>
    <property type="molecule type" value="Genomic_DNA"/>
</dbReference>
<evidence type="ECO:0000256" key="4">
    <source>
        <dbReference type="ARBA" id="ARBA00022833"/>
    </source>
</evidence>
<dbReference type="PROSITE" id="PS00028">
    <property type="entry name" value="ZINC_FINGER_C2H2_1"/>
    <property type="match status" value="1"/>
</dbReference>
<evidence type="ECO:0000256" key="5">
    <source>
        <dbReference type="PROSITE-ProRule" id="PRU00042"/>
    </source>
</evidence>
<dbReference type="Proteomes" id="UP000613580">
    <property type="component" value="Unassembled WGS sequence"/>
</dbReference>